<sequence>MKSVSDGNGNEIKVVAVECFLEHMGYLNPEETRVKFLLTCHIENLIADLGLSHAEAAEKTDLPAEFSVNAIAGKVEDISVWQLMRALDDLGAVVDIAIRLPRAGKTIIEIAP</sequence>
<feature type="domain" description="HigA2-like helix-turn-helix" evidence="1">
    <location>
        <begin position="24"/>
        <end position="99"/>
    </location>
</feature>
<name>A0A512E4E5_9PROT</name>
<dbReference type="RefSeq" id="WP_044437748.1">
    <property type="nucleotide sequence ID" value="NZ_BJYZ01000107.1"/>
</dbReference>
<dbReference type="OrthoDB" id="8452755at2"/>
<proteinExistence type="predicted"/>
<dbReference type="InterPro" id="IPR039554">
    <property type="entry name" value="HigA2-like_HTH"/>
</dbReference>
<evidence type="ECO:0000313" key="3">
    <source>
        <dbReference type="Proteomes" id="UP000321523"/>
    </source>
</evidence>
<dbReference type="InterPro" id="IPR010982">
    <property type="entry name" value="Lambda_DNA-bd_dom_sf"/>
</dbReference>
<gene>
    <name evidence="2" type="ORF">SAE02_77530</name>
</gene>
<comment type="caution">
    <text evidence="2">The sequence shown here is derived from an EMBL/GenBank/DDBJ whole genome shotgun (WGS) entry which is preliminary data.</text>
</comment>
<reference evidence="2 3" key="1">
    <citation type="submission" date="2019-07" db="EMBL/GenBank/DDBJ databases">
        <title>Whole genome shotgun sequence of Skermanella aerolata NBRC 106429.</title>
        <authorList>
            <person name="Hosoyama A."/>
            <person name="Uohara A."/>
            <person name="Ohji S."/>
            <person name="Ichikawa N."/>
        </authorList>
    </citation>
    <scope>NUCLEOTIDE SEQUENCE [LARGE SCALE GENOMIC DNA]</scope>
    <source>
        <strain evidence="2 3">NBRC 106429</strain>
    </source>
</reference>
<accession>A0A512E4E5</accession>
<dbReference type="EMBL" id="BJYZ01000107">
    <property type="protein sequence ID" value="GEO43605.1"/>
    <property type="molecule type" value="Genomic_DNA"/>
</dbReference>
<dbReference type="SUPFAM" id="SSF47413">
    <property type="entry name" value="lambda repressor-like DNA-binding domains"/>
    <property type="match status" value="1"/>
</dbReference>
<dbReference type="Gene3D" id="1.10.260.40">
    <property type="entry name" value="lambda repressor-like DNA-binding domains"/>
    <property type="match status" value="1"/>
</dbReference>
<keyword evidence="3" id="KW-1185">Reference proteome</keyword>
<dbReference type="AlphaFoldDB" id="A0A512E4E5"/>
<organism evidence="2 3">
    <name type="scientific">Skermanella aerolata</name>
    <dbReference type="NCBI Taxonomy" id="393310"/>
    <lineage>
        <taxon>Bacteria</taxon>
        <taxon>Pseudomonadati</taxon>
        <taxon>Pseudomonadota</taxon>
        <taxon>Alphaproteobacteria</taxon>
        <taxon>Rhodospirillales</taxon>
        <taxon>Azospirillaceae</taxon>
        <taxon>Skermanella</taxon>
    </lineage>
</organism>
<evidence type="ECO:0000259" key="1">
    <source>
        <dbReference type="Pfam" id="PF13744"/>
    </source>
</evidence>
<protein>
    <recommendedName>
        <fullName evidence="1">HigA2-like helix-turn-helix domain-containing protein</fullName>
    </recommendedName>
</protein>
<dbReference type="Pfam" id="PF13744">
    <property type="entry name" value="HTH_37"/>
    <property type="match status" value="1"/>
</dbReference>
<dbReference type="GO" id="GO:0003677">
    <property type="term" value="F:DNA binding"/>
    <property type="evidence" value="ECO:0007669"/>
    <property type="project" value="InterPro"/>
</dbReference>
<evidence type="ECO:0000313" key="2">
    <source>
        <dbReference type="EMBL" id="GEO43605.1"/>
    </source>
</evidence>
<dbReference type="Proteomes" id="UP000321523">
    <property type="component" value="Unassembled WGS sequence"/>
</dbReference>